<feature type="compositionally biased region" description="Acidic residues" evidence="2">
    <location>
        <begin position="207"/>
        <end position="235"/>
    </location>
</feature>
<dbReference type="OrthoDB" id="20507at2759"/>
<feature type="region of interest" description="Disordered" evidence="2">
    <location>
        <begin position="662"/>
        <end position="681"/>
    </location>
</feature>
<evidence type="ECO:0000256" key="1">
    <source>
        <dbReference type="ARBA" id="ARBA00008600"/>
    </source>
</evidence>
<dbReference type="Pfam" id="PF26093">
    <property type="entry name" value="HTH_TGH"/>
    <property type="match status" value="1"/>
</dbReference>
<proteinExistence type="inferred from homology"/>
<dbReference type="PANTHER" id="PTHR13384:SF19">
    <property type="entry name" value="G PATCH DOMAIN-CONTAINING PROTEIN 1"/>
    <property type="match status" value="1"/>
</dbReference>
<dbReference type="Proteomes" id="UP001652621">
    <property type="component" value="Unplaced"/>
</dbReference>
<name>A0A1I8MJD7_MUSDO</name>
<dbReference type="GO" id="GO:0003723">
    <property type="term" value="F:RNA binding"/>
    <property type="evidence" value="ECO:0007669"/>
    <property type="project" value="TreeGrafter"/>
</dbReference>
<evidence type="ECO:0000256" key="2">
    <source>
        <dbReference type="SAM" id="MobiDB-lite"/>
    </source>
</evidence>
<dbReference type="InterPro" id="IPR011666">
    <property type="entry name" value="DUF1604"/>
</dbReference>
<feature type="compositionally biased region" description="Basic residues" evidence="2">
    <location>
        <begin position="948"/>
        <end position="992"/>
    </location>
</feature>
<protein>
    <submittedName>
        <fullName evidence="6">G patch domain-containing protein 1 homolog</fullName>
    </submittedName>
</protein>
<feature type="domain" description="G-patch" evidence="3">
    <location>
        <begin position="149"/>
        <end position="169"/>
    </location>
</feature>
<dbReference type="GO" id="GO:0006397">
    <property type="term" value="P:mRNA processing"/>
    <property type="evidence" value="ECO:0007669"/>
    <property type="project" value="InterPro"/>
</dbReference>
<organism evidence="4">
    <name type="scientific">Musca domestica</name>
    <name type="common">House fly</name>
    <dbReference type="NCBI Taxonomy" id="7370"/>
    <lineage>
        <taxon>Eukaryota</taxon>
        <taxon>Metazoa</taxon>
        <taxon>Ecdysozoa</taxon>
        <taxon>Arthropoda</taxon>
        <taxon>Hexapoda</taxon>
        <taxon>Insecta</taxon>
        <taxon>Pterygota</taxon>
        <taxon>Neoptera</taxon>
        <taxon>Endopterygota</taxon>
        <taxon>Diptera</taxon>
        <taxon>Brachycera</taxon>
        <taxon>Muscomorpha</taxon>
        <taxon>Muscoidea</taxon>
        <taxon>Muscidae</taxon>
        <taxon>Musca</taxon>
    </lineage>
</organism>
<reference evidence="6" key="2">
    <citation type="submission" date="2025-04" db="UniProtKB">
        <authorList>
            <consortium name="RefSeq"/>
        </authorList>
    </citation>
    <scope>IDENTIFICATION</scope>
    <source>
        <strain evidence="6">Aabys</strain>
    </source>
</reference>
<comment type="similarity">
    <text evidence="1">Belongs to the GPATCH1 family.</text>
</comment>
<evidence type="ECO:0000313" key="6">
    <source>
        <dbReference type="RefSeq" id="XP_011292515.1"/>
    </source>
</evidence>
<dbReference type="eggNOG" id="KOG2138">
    <property type="taxonomic scope" value="Eukaryota"/>
</dbReference>
<feature type="compositionally biased region" description="Basic and acidic residues" evidence="2">
    <location>
        <begin position="815"/>
        <end position="830"/>
    </location>
</feature>
<dbReference type="GeneID" id="101892164"/>
<sequence length="992" mass="113040">MTSDVDVHKYGTPLPLLEFDEVVPTKKPVYAQDQIATDDQGRRRFHGAFTGGFSAGYWNTVGSKEGWTPQSFKSSRSEKASGRVTQRPEDFMDDEDLGEFGIAPKGLQIQEDYTGPETSKEQRKRKFLQCDLKAIPGEPVLQQLLRPVKDKVSVRILKSWGWRPGQGFGPRQTRKEKKKARERNKKELYLLEKYGCDLPTNSKTANDTDDDDDDQDDGDDDSEEDDITFAPEDFEPIPYGLKEDRYGLGYKPLSRHSVLGGSNQSSSSVAAHKEHINLFKPLEMMGKNNQKISFAGQAFGVGALEEDDDEDVYATDDLTRYDFSLEDKKKPKKSKKALTPDELIFEDFHIDLKPDKPLEYKLEIPFGWQPRNWYEKRSRFEPLDPRTQRQLEKKFAKPQDTNADEGEMTRERRAELLGEEIKRKEEETKGNFVPPSVVKPSIAELQRQQKERQQKTQDLMEKISAKSSNFTRGGIITIEGEEKAAPPLTAEEISSAFKPFANDNAKQKRYEQFLAANLQNDHEIDDFLENIQPIELSLWDRQMEKKEFVQAKKIYRPLKGIMSDRFVTESQVKAEQKVAEIEKDPSKPIVVERSKMMWKPHSLLCKRYNIAEPFGGLMEDEKKKTKNKSKMSVFDYLETSVNKKEDFQTPVIIPKNVEKPQELVKQQTSDSANVTEEKEEGTVNLEWQDVLQGKTKATEEKSSFVFKPKTDLEKQVVESMDKPITEKKELFKSIFSDSESDGEEEDNSKPGQQPTDILNPLSKPLNAAAANLLRNNSPPRGIFKALFNVPVNNTTESTKSEEEKPQLKLNEVVEKQNDIEMKEPAKETPKQIETTKILFQPKSSREPKENSNSTFTSSLPSANTTELYGPSLPSNLKANDNTKTSASSSTSAAAIDAKLLELFNKHKPSARLTEVWVEKSSKRNSSDSDDDSSSSDTSSSSDDDDVKHKKRSKKSKKKKSSEHKHKKHKEHHKSSKKSKKSDKKKKKKHKKK</sequence>
<evidence type="ECO:0000313" key="4">
    <source>
        <dbReference type="EnsemblMetazoa" id="MDOA005521-PB"/>
    </source>
</evidence>
<feature type="compositionally biased region" description="Basic and acidic residues" evidence="2">
    <location>
        <begin position="384"/>
        <end position="397"/>
    </location>
</feature>
<gene>
    <name evidence="4" type="primary">101892164</name>
    <name evidence="6" type="synonym">LOC101892164</name>
</gene>
<dbReference type="RefSeq" id="XP_011292515.1">
    <property type="nucleotide sequence ID" value="XM_011294213.2"/>
</dbReference>
<evidence type="ECO:0000313" key="5">
    <source>
        <dbReference type="Proteomes" id="UP001652621"/>
    </source>
</evidence>
<dbReference type="STRING" id="7370.A0A1I8MJD7"/>
<feature type="region of interest" description="Disordered" evidence="2">
    <location>
        <begin position="199"/>
        <end position="241"/>
    </location>
</feature>
<feature type="region of interest" description="Disordered" evidence="2">
    <location>
        <begin position="905"/>
        <end position="992"/>
    </location>
</feature>
<evidence type="ECO:0000259" key="3">
    <source>
        <dbReference type="PROSITE" id="PS50174"/>
    </source>
</evidence>
<dbReference type="Pfam" id="PF07713">
    <property type="entry name" value="DUF1604"/>
    <property type="match status" value="1"/>
</dbReference>
<dbReference type="InterPro" id="IPR000467">
    <property type="entry name" value="G_patch_dom"/>
</dbReference>
<dbReference type="AlphaFoldDB" id="A0A1I8MJD7"/>
<dbReference type="VEuPathDB" id="VectorBase:MDOA005521"/>
<feature type="compositionally biased region" description="Polar residues" evidence="2">
    <location>
        <begin position="850"/>
        <end position="883"/>
    </location>
</feature>
<dbReference type="KEGG" id="mde:101892164"/>
<reference evidence="4" key="1">
    <citation type="submission" date="2020-05" db="UniProtKB">
        <authorList>
            <consortium name="EnsemblMetazoa"/>
        </authorList>
    </citation>
    <scope>IDENTIFICATION</scope>
    <source>
        <strain evidence="4">Aabys</strain>
    </source>
</reference>
<dbReference type="EnsemblMetazoa" id="MDOA005521-RB">
    <property type="protein sequence ID" value="MDOA005521-PB"/>
    <property type="gene ID" value="MDOA005521"/>
</dbReference>
<dbReference type="PROSITE" id="PS50174">
    <property type="entry name" value="G_PATCH"/>
    <property type="match status" value="1"/>
</dbReference>
<accession>A0A1I8MJD7</accession>
<feature type="compositionally biased region" description="Basic and acidic residues" evidence="2">
    <location>
        <begin position="916"/>
        <end position="926"/>
    </location>
</feature>
<feature type="region of interest" description="Disordered" evidence="2">
    <location>
        <begin position="732"/>
        <end position="763"/>
    </location>
</feature>
<feature type="region of interest" description="Disordered" evidence="2">
    <location>
        <begin position="384"/>
        <end position="413"/>
    </location>
</feature>
<keyword evidence="5" id="KW-1185">Reference proteome</keyword>
<feature type="region of interest" description="Disordered" evidence="2">
    <location>
        <begin position="815"/>
        <end position="891"/>
    </location>
</feature>
<dbReference type="VEuPathDB" id="VectorBase:MDOMA2_008750"/>
<dbReference type="PANTHER" id="PTHR13384">
    <property type="entry name" value="G PATCH DOMAIN-CONTAINING PROTEIN 1"/>
    <property type="match status" value="1"/>
</dbReference>
<dbReference type="GO" id="GO:0005634">
    <property type="term" value="C:nucleus"/>
    <property type="evidence" value="ECO:0007669"/>
    <property type="project" value="TreeGrafter"/>
</dbReference>
<feature type="compositionally biased region" description="Polar residues" evidence="2">
    <location>
        <begin position="664"/>
        <end position="674"/>
    </location>
</feature>